<evidence type="ECO:0000256" key="7">
    <source>
        <dbReference type="ARBA" id="ARBA00023268"/>
    </source>
</evidence>
<evidence type="ECO:0000259" key="9">
    <source>
        <dbReference type="Pfam" id="PF02882"/>
    </source>
</evidence>
<dbReference type="SUPFAM" id="SSF53223">
    <property type="entry name" value="Aminoacid dehydrogenase-like, N-terminal domain"/>
    <property type="match status" value="1"/>
</dbReference>
<dbReference type="EMBL" id="VRVR01000037">
    <property type="protein sequence ID" value="KAF0852436.1"/>
    <property type="molecule type" value="Genomic_DNA"/>
</dbReference>
<evidence type="ECO:0000256" key="3">
    <source>
        <dbReference type="ARBA" id="ARBA00022563"/>
    </source>
</evidence>
<dbReference type="InterPro" id="IPR020630">
    <property type="entry name" value="THF_DH/CycHdrlase_cat_dom"/>
</dbReference>
<dbReference type="InterPro" id="IPR020631">
    <property type="entry name" value="THF_DH/CycHdrlase_NAD-bd_dom"/>
</dbReference>
<dbReference type="Proteomes" id="UP000799049">
    <property type="component" value="Unassembled WGS sequence"/>
</dbReference>
<keyword evidence="6" id="KW-0560">Oxidoreductase</keyword>
<dbReference type="PRINTS" id="PR00085">
    <property type="entry name" value="THFDHDRGNASE"/>
</dbReference>
<dbReference type="Gene3D" id="3.40.50.10860">
    <property type="entry name" value="Leucine Dehydrogenase, chain A, domain 1"/>
    <property type="match status" value="1"/>
</dbReference>
<dbReference type="FunFam" id="3.40.50.10860:FF:000005">
    <property type="entry name" value="C-1-tetrahydrofolate synthase, cytoplasmic, putative"/>
    <property type="match status" value="1"/>
</dbReference>
<gene>
    <name evidence="10" type="ORF">ANDGO_01673</name>
</gene>
<evidence type="ECO:0000256" key="1">
    <source>
        <dbReference type="ARBA" id="ARBA00004777"/>
    </source>
</evidence>
<dbReference type="PANTHER" id="PTHR48099">
    <property type="entry name" value="C-1-TETRAHYDROFOLATE SYNTHASE, CYTOPLASMIC-RELATED"/>
    <property type="match status" value="1"/>
</dbReference>
<dbReference type="InterPro" id="IPR020867">
    <property type="entry name" value="THF_DH/CycHdrlase_CS"/>
</dbReference>
<accession>A0A8K0F0N1</accession>
<evidence type="ECO:0000256" key="2">
    <source>
        <dbReference type="ARBA" id="ARBA00011738"/>
    </source>
</evidence>
<dbReference type="HAMAP" id="MF_01576">
    <property type="entry name" value="THF_DHG_CYH"/>
    <property type="match status" value="1"/>
</dbReference>
<dbReference type="CDD" id="cd01080">
    <property type="entry name" value="NAD_bind_m-THF_DH_Cyclohyd"/>
    <property type="match status" value="1"/>
</dbReference>
<dbReference type="PROSITE" id="PS00767">
    <property type="entry name" value="THF_DHG_CYH_2"/>
    <property type="match status" value="1"/>
</dbReference>
<evidence type="ECO:0000313" key="10">
    <source>
        <dbReference type="EMBL" id="KAF0852436.1"/>
    </source>
</evidence>
<evidence type="ECO:0000256" key="4">
    <source>
        <dbReference type="ARBA" id="ARBA00022801"/>
    </source>
</evidence>
<keyword evidence="3" id="KW-0554">One-carbon metabolism</keyword>
<comment type="subunit">
    <text evidence="2">Homodimer.</text>
</comment>
<keyword evidence="4" id="KW-0378">Hydrolase</keyword>
<feature type="domain" description="Tetrahydrofolate dehydrogenase/cyclohydrolase catalytic" evidence="8">
    <location>
        <begin position="5"/>
        <end position="120"/>
    </location>
</feature>
<dbReference type="GO" id="GO:0004488">
    <property type="term" value="F:methylenetetrahydrofolate dehydrogenase (NADP+) activity"/>
    <property type="evidence" value="ECO:0007669"/>
    <property type="project" value="InterPro"/>
</dbReference>
<dbReference type="PANTHER" id="PTHR48099:SF5">
    <property type="entry name" value="C-1-TETRAHYDROFOLATE SYNTHASE, CYTOPLASMIC"/>
    <property type="match status" value="1"/>
</dbReference>
<evidence type="ECO:0000256" key="5">
    <source>
        <dbReference type="ARBA" id="ARBA00022857"/>
    </source>
</evidence>
<dbReference type="InterPro" id="IPR046346">
    <property type="entry name" value="Aminoacid_DH-like_N_sf"/>
</dbReference>
<dbReference type="AlphaFoldDB" id="A0A8K0F0N1"/>
<dbReference type="GO" id="GO:0035999">
    <property type="term" value="P:tetrahydrofolate interconversion"/>
    <property type="evidence" value="ECO:0007669"/>
    <property type="project" value="TreeGrafter"/>
</dbReference>
<evidence type="ECO:0000313" key="11">
    <source>
        <dbReference type="Proteomes" id="UP000799049"/>
    </source>
</evidence>
<keyword evidence="7" id="KW-0511">Multifunctional enzyme</keyword>
<dbReference type="Pfam" id="PF00763">
    <property type="entry name" value="THF_DHG_CYH"/>
    <property type="match status" value="1"/>
</dbReference>
<keyword evidence="11" id="KW-1185">Reference proteome</keyword>
<dbReference type="GO" id="GO:0004477">
    <property type="term" value="F:methenyltetrahydrofolate cyclohydrolase activity"/>
    <property type="evidence" value="ECO:0007669"/>
    <property type="project" value="TreeGrafter"/>
</dbReference>
<dbReference type="Pfam" id="PF02882">
    <property type="entry name" value="THF_DHG_CYH_C"/>
    <property type="match status" value="1"/>
</dbReference>
<dbReference type="InterPro" id="IPR036291">
    <property type="entry name" value="NAD(P)-bd_dom_sf"/>
</dbReference>
<dbReference type="OrthoDB" id="5126881at2759"/>
<organism evidence="10 11">
    <name type="scientific">Andalucia godoyi</name>
    <name type="common">Flagellate</name>
    <dbReference type="NCBI Taxonomy" id="505711"/>
    <lineage>
        <taxon>Eukaryota</taxon>
        <taxon>Discoba</taxon>
        <taxon>Jakobida</taxon>
        <taxon>Andalucina</taxon>
        <taxon>Andaluciidae</taxon>
        <taxon>Andalucia</taxon>
    </lineage>
</organism>
<comment type="caution">
    <text evidence="10">The sequence shown here is derived from an EMBL/GenBank/DDBJ whole genome shotgun (WGS) entry which is preliminary data.</text>
</comment>
<dbReference type="SUPFAM" id="SSF51735">
    <property type="entry name" value="NAD(P)-binding Rossmann-fold domains"/>
    <property type="match status" value="1"/>
</dbReference>
<name>A0A8K0F0N1_ANDGO</name>
<feature type="domain" description="Tetrahydrofolate dehydrogenase/cyclohydrolase NAD(P)-binding" evidence="9">
    <location>
        <begin position="141"/>
        <end position="288"/>
    </location>
</feature>
<proteinExistence type="inferred from homology"/>
<reference evidence="10" key="1">
    <citation type="submission" date="2019-09" db="EMBL/GenBank/DDBJ databases">
        <title>The Mitochondrial Proteome of the Jakobid, Andalucia godoyi, a Protist With the Most Gene-Rich and Bacteria-Like Mitochondrial Genome.</title>
        <authorList>
            <person name="Gray M.W."/>
            <person name="Burger G."/>
            <person name="Derelle R."/>
            <person name="Klimes V."/>
            <person name="Leger M."/>
            <person name="Sarrasin M."/>
            <person name="Vlcek C."/>
            <person name="Roger A.J."/>
            <person name="Elias M."/>
            <person name="Lang B.F."/>
        </authorList>
    </citation>
    <scope>NUCLEOTIDE SEQUENCE</scope>
    <source>
        <strain evidence="10">And28</strain>
    </source>
</reference>
<keyword evidence="5" id="KW-0521">NADP</keyword>
<evidence type="ECO:0000259" key="8">
    <source>
        <dbReference type="Pfam" id="PF00763"/>
    </source>
</evidence>
<evidence type="ECO:0000256" key="6">
    <source>
        <dbReference type="ARBA" id="ARBA00023002"/>
    </source>
</evidence>
<protein>
    <submittedName>
        <fullName evidence="10">Mitochondrial bifunctional methylenetetrahydrofolate dehydrogenase/methenyltetrahydrofolate cyclohydrolase</fullName>
    </submittedName>
</protein>
<comment type="pathway">
    <text evidence="1">One-carbon metabolism; tetrahydrofolate interconversion.</text>
</comment>
<dbReference type="FunFam" id="3.40.50.720:FF:000006">
    <property type="entry name" value="Bifunctional protein FolD"/>
    <property type="match status" value="1"/>
</dbReference>
<dbReference type="InterPro" id="IPR000672">
    <property type="entry name" value="THF_DH/CycHdrlase"/>
</dbReference>
<dbReference type="GO" id="GO:0005829">
    <property type="term" value="C:cytosol"/>
    <property type="evidence" value="ECO:0007669"/>
    <property type="project" value="TreeGrafter"/>
</dbReference>
<sequence length="297" mass="31565">MSRIIDGKAIAATIRSEVAARVSHLRSLSNRVPHLAVVLVGERPDSATYVRMKSKAAEECGMVCRDVHVPASVTEKELLSIINDTAADPAVSGILVQLPLPSHIHEPKILAAVPPSKDVDGFDRVHIGDLALKGHTPLFVPCTPQGCLELLVRSGVTLKGAKAVVIGRSNIVGLPMALLLLKSDCTVTVCHSQTATDELIRELKSADVVIAAIGRPEFVKGEWIKPGAVVIDVGMNAVERNGKQKLVGDVAYEEVFPVAGMITPVPGGVGPMTVACLMRNTLRAFESQLTNEGMQLD</sequence>
<dbReference type="Gene3D" id="3.40.50.720">
    <property type="entry name" value="NAD(P)-binding Rossmann-like Domain"/>
    <property type="match status" value="1"/>
</dbReference>